<dbReference type="EMBL" id="JADKMY010000004">
    <property type="protein sequence ID" value="MBF4554398.1"/>
    <property type="molecule type" value="Genomic_DNA"/>
</dbReference>
<evidence type="ECO:0000313" key="3">
    <source>
        <dbReference type="Proteomes" id="UP000635902"/>
    </source>
</evidence>
<keyword evidence="3" id="KW-1185">Reference proteome</keyword>
<organism evidence="2 3">
    <name type="scientific">Corynebacterium suicordis DSM 45110</name>
    <dbReference type="NCBI Taxonomy" id="1121369"/>
    <lineage>
        <taxon>Bacteria</taxon>
        <taxon>Bacillati</taxon>
        <taxon>Actinomycetota</taxon>
        <taxon>Actinomycetes</taxon>
        <taxon>Mycobacteriales</taxon>
        <taxon>Corynebacteriaceae</taxon>
        <taxon>Corynebacterium</taxon>
    </lineage>
</organism>
<comment type="caution">
    <text evidence="2">The sequence shown here is derived from an EMBL/GenBank/DDBJ whole genome shotgun (WGS) entry which is preliminary data.</text>
</comment>
<sequence length="78" mass="8637">MSDEDLYRELEAMATRGARLEAEQTQFARARHQLVIKSVAAGMPKREVARRIGLSRDSIYRILESASAVSTPGEDGSE</sequence>
<dbReference type="SUPFAM" id="SSF46689">
    <property type="entry name" value="Homeodomain-like"/>
    <property type="match status" value="1"/>
</dbReference>
<accession>A0ABR9ZLV3</accession>
<evidence type="ECO:0000313" key="2">
    <source>
        <dbReference type="EMBL" id="MBF4554398.1"/>
    </source>
</evidence>
<proteinExistence type="predicted"/>
<name>A0ABR9ZLV3_9CORY</name>
<dbReference type="InterPro" id="IPR006120">
    <property type="entry name" value="Resolvase_HTH_dom"/>
</dbReference>
<protein>
    <submittedName>
        <fullName evidence="2">Helix-turn-helix domain-containing protein</fullName>
    </submittedName>
</protein>
<evidence type="ECO:0000259" key="1">
    <source>
        <dbReference type="Pfam" id="PF02796"/>
    </source>
</evidence>
<dbReference type="Pfam" id="PF02796">
    <property type="entry name" value="HTH_7"/>
    <property type="match status" value="1"/>
</dbReference>
<gene>
    <name evidence="2" type="ORF">IRY30_09980</name>
</gene>
<dbReference type="RefSeq" id="WP_194557306.1">
    <property type="nucleotide sequence ID" value="NZ_JADKMY010000004.1"/>
</dbReference>
<dbReference type="Proteomes" id="UP000635902">
    <property type="component" value="Unassembled WGS sequence"/>
</dbReference>
<feature type="domain" description="Resolvase HTH" evidence="1">
    <location>
        <begin position="33"/>
        <end position="64"/>
    </location>
</feature>
<dbReference type="InterPro" id="IPR009057">
    <property type="entry name" value="Homeodomain-like_sf"/>
</dbReference>
<reference evidence="2 3" key="1">
    <citation type="submission" date="2020-10" db="EMBL/GenBank/DDBJ databases">
        <title>Novel species in genus Corynebacterium.</title>
        <authorList>
            <person name="Zhang G."/>
        </authorList>
    </citation>
    <scope>NUCLEOTIDE SEQUENCE [LARGE SCALE GENOMIC DNA]</scope>
    <source>
        <strain evidence="2 3">DSM 45110</strain>
    </source>
</reference>